<reference evidence="2 3" key="1">
    <citation type="submission" date="2016-11" db="EMBL/GenBank/DDBJ databases">
        <authorList>
            <person name="Jaros S."/>
            <person name="Januszkiewicz K."/>
            <person name="Wedrychowicz H."/>
        </authorList>
    </citation>
    <scope>NUCLEOTIDE SEQUENCE [LARGE SCALE GENOMIC DNA]</scope>
    <source>
        <strain evidence="2 3">ACAM 239</strain>
    </source>
</reference>
<dbReference type="EMBL" id="FSQX01000002">
    <property type="protein sequence ID" value="SIN88825.1"/>
    <property type="molecule type" value="Genomic_DNA"/>
</dbReference>
<name>A0A1N6F0K8_9GAMM</name>
<proteinExistence type="predicted"/>
<evidence type="ECO:0000259" key="1">
    <source>
        <dbReference type="Pfam" id="PF19419"/>
    </source>
</evidence>
<dbReference type="InterPro" id="IPR046025">
    <property type="entry name" value="DUF5983"/>
</dbReference>
<organism evidence="2 3">
    <name type="scientific">Vreelandella aquamarina</name>
    <dbReference type="NCBI Taxonomy" id="77097"/>
    <lineage>
        <taxon>Bacteria</taxon>
        <taxon>Pseudomonadati</taxon>
        <taxon>Pseudomonadota</taxon>
        <taxon>Gammaproteobacteria</taxon>
        <taxon>Oceanospirillales</taxon>
        <taxon>Halomonadaceae</taxon>
        <taxon>Vreelandella</taxon>
    </lineage>
</organism>
<accession>A0A1N6F0K8</accession>
<dbReference type="RefSeq" id="WP_074211735.1">
    <property type="nucleotide sequence ID" value="NZ_BJOI01000039.1"/>
</dbReference>
<protein>
    <recommendedName>
        <fullName evidence="1">DUF5983 domain-containing protein</fullName>
    </recommendedName>
</protein>
<dbReference type="Pfam" id="PF19419">
    <property type="entry name" value="DUF5983"/>
    <property type="match status" value="1"/>
</dbReference>
<dbReference type="Proteomes" id="UP000185024">
    <property type="component" value="Unassembled WGS sequence"/>
</dbReference>
<dbReference type="AlphaFoldDB" id="A0A1N6F0K8"/>
<dbReference type="GeneID" id="97277413"/>
<evidence type="ECO:0000313" key="3">
    <source>
        <dbReference type="Proteomes" id="UP000185024"/>
    </source>
</evidence>
<feature type="domain" description="DUF5983" evidence="1">
    <location>
        <begin position="16"/>
        <end position="109"/>
    </location>
</feature>
<gene>
    <name evidence="2" type="ORF">SAMN05878438_3849</name>
</gene>
<evidence type="ECO:0000313" key="2">
    <source>
        <dbReference type="EMBL" id="SIN88825.1"/>
    </source>
</evidence>
<sequence>MASPLAFASINQAQRMVALRTFHLPEEEAETVAILLANRVIKGASAHREWFVISADFPRDCAAHYPSEAAHVDLPVLCALAKEARSAGHQWLMLDPDARPVPGLPIHDWKATFCSEAAA</sequence>